<proteinExistence type="predicted"/>
<gene>
    <name evidence="1" type="ORF">DU508_12875</name>
</gene>
<protein>
    <recommendedName>
        <fullName evidence="3">Lipocalin-like domain-containing protein</fullName>
    </recommendedName>
</protein>
<dbReference type="AlphaFoldDB" id="A0A369Q2C8"/>
<dbReference type="EMBL" id="QPKV01000004">
    <property type="protein sequence ID" value="RDC56478.1"/>
    <property type="molecule type" value="Genomic_DNA"/>
</dbReference>
<name>A0A369Q2C8_9SPHI</name>
<evidence type="ECO:0000313" key="2">
    <source>
        <dbReference type="Proteomes" id="UP000253961"/>
    </source>
</evidence>
<comment type="caution">
    <text evidence="1">The sequence shown here is derived from an EMBL/GenBank/DDBJ whole genome shotgun (WGS) entry which is preliminary data.</text>
</comment>
<keyword evidence="2" id="KW-1185">Reference proteome</keyword>
<dbReference type="Proteomes" id="UP000253961">
    <property type="component" value="Unassembled WGS sequence"/>
</dbReference>
<dbReference type="RefSeq" id="WP_115403197.1">
    <property type="nucleotide sequence ID" value="NZ_QPKV01000004.1"/>
</dbReference>
<evidence type="ECO:0000313" key="1">
    <source>
        <dbReference type="EMBL" id="RDC56478.1"/>
    </source>
</evidence>
<sequence length="147" mass="16537">MKNHLLILIMLFTFTAGCKKPSKDAIISNGNYSGIFKVNVPDVSTPKTYLIFISFENGKFNIVPDLTRKPIGGSGTYSINGNIASFVDKNFWTADFDWNLILSGEYTIEINGDNLTLTKRFEPDLDPKASQSLYTSNSYQYTLQRDN</sequence>
<dbReference type="PROSITE" id="PS51257">
    <property type="entry name" value="PROKAR_LIPOPROTEIN"/>
    <property type="match status" value="1"/>
</dbReference>
<accession>A0A369Q2C8</accession>
<dbReference type="OrthoDB" id="708590at2"/>
<reference evidence="1 2" key="1">
    <citation type="submission" date="2018-07" db="EMBL/GenBank/DDBJ databases">
        <title>Pedobacter sp. nov., isolated from soil.</title>
        <authorList>
            <person name="Zhou L.Y."/>
            <person name="Du Z.J."/>
        </authorList>
    </citation>
    <scope>NUCLEOTIDE SEQUENCE [LARGE SCALE GENOMIC DNA]</scope>
    <source>
        <strain evidence="1 2">JDX94</strain>
    </source>
</reference>
<organism evidence="1 2">
    <name type="scientific">Pedobacter chinensis</name>
    <dbReference type="NCBI Taxonomy" id="2282421"/>
    <lineage>
        <taxon>Bacteria</taxon>
        <taxon>Pseudomonadati</taxon>
        <taxon>Bacteroidota</taxon>
        <taxon>Sphingobacteriia</taxon>
        <taxon>Sphingobacteriales</taxon>
        <taxon>Sphingobacteriaceae</taxon>
        <taxon>Pedobacter</taxon>
    </lineage>
</organism>
<evidence type="ECO:0008006" key="3">
    <source>
        <dbReference type="Google" id="ProtNLM"/>
    </source>
</evidence>